<dbReference type="FunCoup" id="G1SV58">
    <property type="interactions" value="838"/>
</dbReference>
<dbReference type="PROSITE" id="PS00028">
    <property type="entry name" value="ZINC_FINGER_C2H2_1"/>
    <property type="match status" value="3"/>
</dbReference>
<keyword evidence="10" id="KW-0090">Biological rhythms</keyword>
<keyword evidence="13 17" id="KW-0804">Transcription</keyword>
<dbReference type="FunFam" id="3.30.160.60:FF:000769">
    <property type="entry name" value="Early growth response 2b"/>
    <property type="match status" value="1"/>
</dbReference>
<reference evidence="20 21" key="1">
    <citation type="journal article" date="2011" name="Nature">
        <title>A high-resolution map of human evolutionary constraint using 29 mammals.</title>
        <authorList>
            <person name="Lindblad-Toh K."/>
            <person name="Garber M."/>
            <person name="Zuk O."/>
            <person name="Lin M.F."/>
            <person name="Parker B.J."/>
            <person name="Washietl S."/>
            <person name="Kheradpour P."/>
            <person name="Ernst J."/>
            <person name="Jordan G."/>
            <person name="Mauceli E."/>
            <person name="Ward L.D."/>
            <person name="Lowe C.B."/>
            <person name="Holloway A.K."/>
            <person name="Clamp M."/>
            <person name="Gnerre S."/>
            <person name="Alfoldi J."/>
            <person name="Beal K."/>
            <person name="Chang J."/>
            <person name="Clawson H."/>
            <person name="Cuff J."/>
            <person name="Di Palma F."/>
            <person name="Fitzgerald S."/>
            <person name="Flicek P."/>
            <person name="Guttman M."/>
            <person name="Hubisz M.J."/>
            <person name="Jaffe D.B."/>
            <person name="Jungreis I."/>
            <person name="Kent W.J."/>
            <person name="Kostka D."/>
            <person name="Lara M."/>
            <person name="Martins A.L."/>
            <person name="Massingham T."/>
            <person name="Moltke I."/>
            <person name="Raney B.J."/>
            <person name="Rasmussen M.D."/>
            <person name="Robinson J."/>
            <person name="Stark A."/>
            <person name="Vilella A.J."/>
            <person name="Wen J."/>
            <person name="Xie X."/>
            <person name="Zody M.C."/>
            <person name="Baldwin J."/>
            <person name="Bloom T."/>
            <person name="Chin C.W."/>
            <person name="Heiman D."/>
            <person name="Nicol R."/>
            <person name="Nusbaum C."/>
            <person name="Young S."/>
            <person name="Wilkinson J."/>
            <person name="Worley K.C."/>
            <person name="Kovar C.L."/>
            <person name="Muzny D.M."/>
            <person name="Gibbs R.A."/>
            <person name="Cree A."/>
            <person name="Dihn H.H."/>
            <person name="Fowler G."/>
            <person name="Jhangiani S."/>
            <person name="Joshi V."/>
            <person name="Lee S."/>
            <person name="Lewis L.R."/>
            <person name="Nazareth L.V."/>
            <person name="Okwuonu G."/>
            <person name="Santibanez J."/>
            <person name="Warren W.C."/>
            <person name="Mardis E.R."/>
            <person name="Weinstock G.M."/>
            <person name="Wilson R.K."/>
            <person name="Delehaunty K."/>
            <person name="Dooling D."/>
            <person name="Fronik C."/>
            <person name="Fulton L."/>
            <person name="Fulton B."/>
            <person name="Graves T."/>
            <person name="Minx P."/>
            <person name="Sodergren E."/>
            <person name="Birney E."/>
            <person name="Margulies E.H."/>
            <person name="Herrero J."/>
            <person name="Green E.D."/>
            <person name="Haussler D."/>
            <person name="Siepel A."/>
            <person name="Goldman N."/>
            <person name="Pollard K.S."/>
            <person name="Pedersen J.S."/>
            <person name="Lander E.S."/>
            <person name="Kellis M."/>
        </authorList>
    </citation>
    <scope>NUCLEOTIDE SEQUENCE [LARGE SCALE GENOMIC DNA]</scope>
    <source>
        <strain evidence="20 21">Thorbecke inbred</strain>
    </source>
</reference>
<evidence type="ECO:0000259" key="19">
    <source>
        <dbReference type="PROSITE" id="PS50157"/>
    </source>
</evidence>
<dbReference type="GO" id="GO:0042981">
    <property type="term" value="P:regulation of apoptotic process"/>
    <property type="evidence" value="ECO:0007669"/>
    <property type="project" value="Ensembl"/>
</dbReference>
<evidence type="ECO:0000256" key="12">
    <source>
        <dbReference type="ARBA" id="ARBA00023159"/>
    </source>
</evidence>
<dbReference type="SMART" id="SM00355">
    <property type="entry name" value="ZnF_C2H2"/>
    <property type="match status" value="3"/>
</dbReference>
<dbReference type="SUPFAM" id="SSF57667">
    <property type="entry name" value="beta-beta-alpha zinc fingers"/>
    <property type="match status" value="2"/>
</dbReference>
<dbReference type="EMBL" id="AAGW02027768">
    <property type="status" value="NOT_ANNOTATED_CDS"/>
    <property type="molecule type" value="Genomic_DNA"/>
</dbReference>
<dbReference type="GO" id="GO:0046886">
    <property type="term" value="P:positive regulation of hormone biosynthetic process"/>
    <property type="evidence" value="ECO:0007669"/>
    <property type="project" value="Ensembl"/>
</dbReference>
<organism evidence="20 21">
    <name type="scientific">Oryctolagus cuniculus</name>
    <name type="common">Rabbit</name>
    <dbReference type="NCBI Taxonomy" id="9986"/>
    <lineage>
        <taxon>Eukaryota</taxon>
        <taxon>Metazoa</taxon>
        <taxon>Chordata</taxon>
        <taxon>Craniata</taxon>
        <taxon>Vertebrata</taxon>
        <taxon>Euteleostomi</taxon>
        <taxon>Mammalia</taxon>
        <taxon>Eutheria</taxon>
        <taxon>Euarchontoglires</taxon>
        <taxon>Glires</taxon>
        <taxon>Lagomorpha</taxon>
        <taxon>Leporidae</taxon>
        <taxon>Oryctolagus</taxon>
    </lineage>
</organism>
<evidence type="ECO:0000256" key="6">
    <source>
        <dbReference type="ARBA" id="ARBA00022737"/>
    </source>
</evidence>
<evidence type="ECO:0000256" key="9">
    <source>
        <dbReference type="ARBA" id="ARBA00023015"/>
    </source>
</evidence>
<dbReference type="GO" id="GO:0071456">
    <property type="term" value="P:cellular response to hypoxia"/>
    <property type="evidence" value="ECO:0007669"/>
    <property type="project" value="Ensembl"/>
</dbReference>
<evidence type="ECO:0000256" key="16">
    <source>
        <dbReference type="PROSITE-ProRule" id="PRU00042"/>
    </source>
</evidence>
<dbReference type="FunFam" id="3.30.160.60:FF:000324">
    <property type="entry name" value="Early growth response protein 4"/>
    <property type="match status" value="1"/>
</dbReference>
<keyword evidence="12 17" id="KW-0010">Activator</keyword>
<sequence>MREQARGPGAGRRRSQLSERGLHVTLGPPGWSCHIRASCFSNMAMYVTPEAGPCCVQTLQIEADPGSRERSQRAELGEPPPAATSRRRRTGPCPALQPRRVHARPRRGRAGTPQRSPQCAPHVTGPGPHECVPDSGGPGLRAPAPTPALPSARRFGMAAAKAEMQLMSPLQISDPFGSFPHSPTMDNYPKLEEMLLLSNGAPQFLGAAGAPEGSGGSSGGSSGGGGGGGGGSGSGSSSSAFNPQGETGDQPYEHLTAESFPDISLNSDKALVETSYPSQTTRLPPITYTGRFSLEPAPNSGNTLWPEPLFSLVSGLVSMTNPPASSSAPSPAASSASASSSSSSSSSSASQSPPLSCAVPSNDSSPIYSAAPTFPTPNADIFPEPQSQAFPGAAGAALQYPPPAYPAAKGGFQVPMIPDYLFPQQQGDLGLGTPDQKPFQGLESRTQQPSLTPLSTIKAFATQSGSQDLKALNATYQSQLIKPSRMRKYPNRPSKTPPHERPYACPVESCDRRFSRSDELTRHIRIHTGQKPFQCRICMRNFSRSDHLTTHIRTHTGEKPFACDICGRKFARSDERKRHTKIHLRQKDKKADKSAVASSAAASLSSYPSPVTTSYASPAATSYPSPVPTSYSSPGSSTYPSPVHSGFPSPSVATTYSSVPPAFPGQVSSFPSSAVTSSFSASTGLSDMTATFSPRTIEIC</sequence>
<comment type="similarity">
    <text evidence="3 17">Belongs to the EGR C2H2-type zinc-finger protein family.</text>
</comment>
<feature type="compositionally biased region" description="Gly residues" evidence="18">
    <location>
        <begin position="212"/>
        <end position="234"/>
    </location>
</feature>
<dbReference type="GO" id="GO:1901875">
    <property type="term" value="P:positive regulation of post-translational protein modification"/>
    <property type="evidence" value="ECO:0007669"/>
    <property type="project" value="Ensembl"/>
</dbReference>
<evidence type="ECO:0000256" key="4">
    <source>
        <dbReference type="ARBA" id="ARBA00022490"/>
    </source>
</evidence>
<evidence type="ECO:0000313" key="21">
    <source>
        <dbReference type="Proteomes" id="UP000001811"/>
    </source>
</evidence>
<feature type="domain" description="C2H2-type" evidence="19">
    <location>
        <begin position="533"/>
        <end position="560"/>
    </location>
</feature>
<feature type="region of interest" description="Disordered" evidence="18">
    <location>
        <begin position="274"/>
        <end position="388"/>
    </location>
</feature>
<dbReference type="GO" id="GO:0098759">
    <property type="term" value="P:cellular response to interleukin-8"/>
    <property type="evidence" value="ECO:0007669"/>
    <property type="project" value="Ensembl"/>
</dbReference>
<feature type="region of interest" description="Disordered" evidence="18">
    <location>
        <begin position="65"/>
        <end position="145"/>
    </location>
</feature>
<dbReference type="Proteomes" id="UP000001811">
    <property type="component" value="Chromosome 3"/>
</dbReference>
<evidence type="ECO:0000256" key="17">
    <source>
        <dbReference type="RuleBase" id="RU363046"/>
    </source>
</evidence>
<dbReference type="PANTHER" id="PTHR23235:SF42">
    <property type="entry name" value="EARLY GROWTH RESPONSE PROTEIN 1"/>
    <property type="match status" value="1"/>
</dbReference>
<dbReference type="GO" id="GO:2000182">
    <property type="term" value="P:regulation of progesterone biosynthetic process"/>
    <property type="evidence" value="ECO:0007669"/>
    <property type="project" value="Ensembl"/>
</dbReference>
<reference evidence="20" key="3">
    <citation type="submission" date="2025-09" db="UniProtKB">
        <authorList>
            <consortium name="Ensembl"/>
        </authorList>
    </citation>
    <scope>IDENTIFICATION</scope>
    <source>
        <strain evidence="20">Thorbecke</strain>
    </source>
</reference>
<keyword evidence="14 17" id="KW-0539">Nucleus</keyword>
<dbReference type="GO" id="GO:0060086">
    <property type="term" value="P:circadian temperature homeostasis"/>
    <property type="evidence" value="ECO:0007669"/>
    <property type="project" value="Ensembl"/>
</dbReference>
<dbReference type="AlphaFoldDB" id="G1SV58"/>
<dbReference type="GO" id="GO:0035035">
    <property type="term" value="F:histone acetyltransferase binding"/>
    <property type="evidence" value="ECO:0007669"/>
    <property type="project" value="Ensembl"/>
</dbReference>
<name>G1SV58_RABIT</name>
<dbReference type="GO" id="GO:0002931">
    <property type="term" value="P:response to ischemia"/>
    <property type="evidence" value="ECO:0007669"/>
    <property type="project" value="Ensembl"/>
</dbReference>
<reference evidence="20" key="2">
    <citation type="submission" date="2025-08" db="UniProtKB">
        <authorList>
            <consortium name="Ensembl"/>
        </authorList>
    </citation>
    <scope>IDENTIFICATION</scope>
    <source>
        <strain evidence="20">Thorbecke</strain>
    </source>
</reference>
<dbReference type="GO" id="GO:0035914">
    <property type="term" value="P:skeletal muscle cell differentiation"/>
    <property type="evidence" value="ECO:0007669"/>
    <property type="project" value="Ensembl"/>
</dbReference>
<dbReference type="GO" id="GO:0005737">
    <property type="term" value="C:cytoplasm"/>
    <property type="evidence" value="ECO:0007669"/>
    <property type="project" value="UniProtKB-SubCell"/>
</dbReference>
<dbReference type="InterPro" id="IPR013087">
    <property type="entry name" value="Znf_C2H2_type"/>
</dbReference>
<dbReference type="FunFam" id="3.30.160.60:FF:000419">
    <property type="entry name" value="Early growth response protein 4"/>
    <property type="match status" value="1"/>
</dbReference>
<evidence type="ECO:0000256" key="1">
    <source>
        <dbReference type="ARBA" id="ARBA00004123"/>
    </source>
</evidence>
<feature type="region of interest" description="Disordered" evidence="18">
    <location>
        <begin position="1"/>
        <end position="26"/>
    </location>
</feature>
<feature type="compositionally biased region" description="Basic and acidic residues" evidence="18">
    <location>
        <begin position="65"/>
        <end position="76"/>
    </location>
</feature>
<evidence type="ECO:0000313" key="20">
    <source>
        <dbReference type="Ensembl" id="ENSOCUP00000007289.3"/>
    </source>
</evidence>
<keyword evidence="4" id="KW-0963">Cytoplasm</keyword>
<dbReference type="GO" id="GO:0008270">
    <property type="term" value="F:zinc ion binding"/>
    <property type="evidence" value="ECO:0007669"/>
    <property type="project" value="UniProtKB-KW"/>
</dbReference>
<dbReference type="GO" id="GO:0071480">
    <property type="term" value="P:cellular response to gamma radiation"/>
    <property type="evidence" value="ECO:0007669"/>
    <property type="project" value="Ensembl"/>
</dbReference>
<dbReference type="GO" id="GO:1990841">
    <property type="term" value="F:promoter-specific chromatin binding"/>
    <property type="evidence" value="ECO:0007669"/>
    <property type="project" value="Ensembl"/>
</dbReference>
<evidence type="ECO:0000256" key="5">
    <source>
        <dbReference type="ARBA" id="ARBA00022723"/>
    </source>
</evidence>
<dbReference type="Pfam" id="PF11914">
    <property type="entry name" value="DUF3432"/>
    <property type="match status" value="1"/>
</dbReference>
<dbReference type="GO" id="GO:0032731">
    <property type="term" value="P:positive regulation of interleukin-1 beta production"/>
    <property type="evidence" value="ECO:0007669"/>
    <property type="project" value="Ensembl"/>
</dbReference>
<dbReference type="GO" id="GO:0070498">
    <property type="term" value="P:interleukin-1-mediated signaling pathway"/>
    <property type="evidence" value="ECO:0007669"/>
    <property type="project" value="Ensembl"/>
</dbReference>
<dbReference type="GO" id="GO:0032922">
    <property type="term" value="P:circadian regulation of gene expression"/>
    <property type="evidence" value="ECO:0007669"/>
    <property type="project" value="Ensembl"/>
</dbReference>
<dbReference type="Ensembl" id="ENSOCUT00000008435.3">
    <property type="protein sequence ID" value="ENSOCUP00000007289.3"/>
    <property type="gene ID" value="ENSOCUG00000008439.3"/>
</dbReference>
<keyword evidence="7 16" id="KW-0863">Zinc-finger</keyword>
<dbReference type="InterPro" id="IPR021839">
    <property type="entry name" value="EGR1_C"/>
</dbReference>
<keyword evidence="9 17" id="KW-0805">Transcription regulation</keyword>
<feature type="compositionally biased region" description="Basic residues" evidence="18">
    <location>
        <begin position="99"/>
        <end position="109"/>
    </location>
</feature>
<accession>G1SV58</accession>
<feature type="compositionally biased region" description="Low complexity" evidence="18">
    <location>
        <begin position="615"/>
        <end position="643"/>
    </location>
</feature>
<feature type="region of interest" description="Disordered" evidence="18">
    <location>
        <begin position="574"/>
        <end position="595"/>
    </location>
</feature>
<dbReference type="GO" id="GO:0032722">
    <property type="term" value="P:positive regulation of chemokine production"/>
    <property type="evidence" value="ECO:0007669"/>
    <property type="project" value="Ensembl"/>
</dbReference>
<evidence type="ECO:0000256" key="3">
    <source>
        <dbReference type="ARBA" id="ARBA00005682"/>
    </source>
</evidence>
<dbReference type="GO" id="GO:1902895">
    <property type="term" value="P:positive regulation of miRNA transcription"/>
    <property type="evidence" value="ECO:0007669"/>
    <property type="project" value="Ensembl"/>
</dbReference>
<dbReference type="GO" id="GO:0000785">
    <property type="term" value="C:chromatin"/>
    <property type="evidence" value="ECO:0007669"/>
    <property type="project" value="Ensembl"/>
</dbReference>
<dbReference type="GO" id="GO:0090090">
    <property type="term" value="P:negative regulation of canonical Wnt signaling pathway"/>
    <property type="evidence" value="ECO:0007669"/>
    <property type="project" value="Ensembl"/>
</dbReference>
<dbReference type="Gene3D" id="3.30.160.60">
    <property type="entry name" value="Classic Zinc Finger"/>
    <property type="match status" value="3"/>
</dbReference>
<dbReference type="InterPro" id="IPR036236">
    <property type="entry name" value="Znf_C2H2_sf"/>
</dbReference>
<dbReference type="GO" id="GO:0001228">
    <property type="term" value="F:DNA-binding transcription activator activity, RNA polymerase II-specific"/>
    <property type="evidence" value="ECO:0007669"/>
    <property type="project" value="Ensembl"/>
</dbReference>
<dbReference type="PROSITE" id="PS50157">
    <property type="entry name" value="ZINC_FINGER_C2H2_2"/>
    <property type="match status" value="3"/>
</dbReference>
<keyword evidence="11 17" id="KW-0238">DNA-binding</keyword>
<evidence type="ECO:0000256" key="2">
    <source>
        <dbReference type="ARBA" id="ARBA00004496"/>
    </source>
</evidence>
<dbReference type="Pfam" id="PF00096">
    <property type="entry name" value="zf-C2H2"/>
    <property type="match status" value="3"/>
</dbReference>
<dbReference type="GeneTree" id="ENSGT00940000160184"/>
<evidence type="ECO:0000256" key="18">
    <source>
        <dbReference type="SAM" id="MobiDB-lite"/>
    </source>
</evidence>
<dbReference type="GO" id="GO:0030509">
    <property type="term" value="P:BMP signaling pathway"/>
    <property type="evidence" value="ECO:0007669"/>
    <property type="project" value="Ensembl"/>
</dbReference>
<comment type="subcellular location">
    <subcellularLocation>
        <location evidence="2">Cytoplasm</location>
    </subcellularLocation>
    <subcellularLocation>
        <location evidence="1 17">Nucleus</location>
    </subcellularLocation>
</comment>
<keyword evidence="8 17" id="KW-0862">Zinc</keyword>
<dbReference type="GO" id="GO:0030217">
    <property type="term" value="P:T cell differentiation"/>
    <property type="evidence" value="ECO:0007669"/>
    <property type="project" value="Ensembl"/>
</dbReference>
<comment type="function">
    <text evidence="17">Transcriptional regulator. Recognizes and binds to the DNA sequence 5'-GCG(T/G)GGGCG-3'(EGR-site) in the promoter region of target genes. Binds double-stranded target DNA, irrespective of the cytosine methylation status. Regulates the transcription of numerous target genes, and thereby plays an important role in regulating the response to growth factors, DNA damage, and ischemia. Plays a role in the regulation of cell survival, proliferation and cell death.</text>
</comment>
<dbReference type="GO" id="GO:0000978">
    <property type="term" value="F:RNA polymerase II cis-regulatory region sequence-specific DNA binding"/>
    <property type="evidence" value="ECO:0007669"/>
    <property type="project" value="Ensembl"/>
</dbReference>
<keyword evidence="5 17" id="KW-0479">Metal-binding</keyword>
<dbReference type="GO" id="GO:0045475">
    <property type="term" value="P:locomotor rhythm"/>
    <property type="evidence" value="ECO:0007669"/>
    <property type="project" value="Ensembl"/>
</dbReference>
<dbReference type="GO" id="GO:0033233">
    <property type="term" value="P:regulation of protein sumoylation"/>
    <property type="evidence" value="ECO:0007669"/>
    <property type="project" value="Ensembl"/>
</dbReference>
<evidence type="ECO:0000256" key="7">
    <source>
        <dbReference type="ARBA" id="ARBA00022771"/>
    </source>
</evidence>
<dbReference type="GO" id="GO:0044729">
    <property type="term" value="F:hemi-methylated DNA-binding"/>
    <property type="evidence" value="ECO:0007669"/>
    <property type="project" value="Ensembl"/>
</dbReference>
<dbReference type="GO" id="GO:0044849">
    <property type="term" value="P:estrous cycle"/>
    <property type="evidence" value="ECO:0007669"/>
    <property type="project" value="Ensembl"/>
</dbReference>
<feature type="domain" description="C2H2-type" evidence="19">
    <location>
        <begin position="561"/>
        <end position="588"/>
    </location>
</feature>
<feature type="region of interest" description="Disordered" evidence="18">
    <location>
        <begin position="206"/>
        <end position="261"/>
    </location>
</feature>
<keyword evidence="6" id="KW-0677">Repeat</keyword>
<dbReference type="GO" id="GO:0010385">
    <property type="term" value="F:double-stranded methylated DNA binding"/>
    <property type="evidence" value="ECO:0007669"/>
    <property type="project" value="Ensembl"/>
</dbReference>
<dbReference type="STRING" id="9986.ENSOCUP00000007289"/>
<feature type="compositionally biased region" description="Basic residues" evidence="18">
    <location>
        <begin position="578"/>
        <end position="588"/>
    </location>
</feature>
<dbReference type="PaxDb" id="9986-ENSOCUP00000007289"/>
<dbReference type="SMR" id="G1SV58"/>
<dbReference type="eggNOG" id="KOG1721">
    <property type="taxonomic scope" value="Eukaryota"/>
</dbReference>
<dbReference type="InParanoid" id="G1SV58"/>
<evidence type="ECO:0000256" key="8">
    <source>
        <dbReference type="ARBA" id="ARBA00022833"/>
    </source>
</evidence>
<evidence type="ECO:0000256" key="13">
    <source>
        <dbReference type="ARBA" id="ARBA00023163"/>
    </source>
</evidence>
<dbReference type="Pfam" id="PF11928">
    <property type="entry name" value="DUF3446"/>
    <property type="match status" value="1"/>
</dbReference>
<evidence type="ECO:0000256" key="14">
    <source>
        <dbReference type="ARBA" id="ARBA00023242"/>
    </source>
</evidence>
<evidence type="ECO:0000256" key="10">
    <source>
        <dbReference type="ARBA" id="ARBA00023108"/>
    </source>
</evidence>
<dbReference type="GO" id="GO:0032868">
    <property type="term" value="P:response to insulin"/>
    <property type="evidence" value="ECO:0007669"/>
    <property type="project" value="Ensembl"/>
</dbReference>
<dbReference type="InterPro" id="IPR021849">
    <property type="entry name" value="EGR_N"/>
</dbReference>
<dbReference type="GO" id="GO:0000122">
    <property type="term" value="P:negative regulation of transcription by RNA polymerase II"/>
    <property type="evidence" value="ECO:0007669"/>
    <property type="project" value="Ensembl"/>
</dbReference>
<protein>
    <recommendedName>
        <fullName evidence="17">Early growth response protein</fullName>
    </recommendedName>
</protein>
<keyword evidence="21" id="KW-1185">Reference proteome</keyword>
<feature type="domain" description="C2H2-type" evidence="19">
    <location>
        <begin position="503"/>
        <end position="532"/>
    </location>
</feature>
<dbReference type="GO" id="GO:0044029">
    <property type="term" value="P:positive regulation of gene expression via chromosomal CpG island demethylation"/>
    <property type="evidence" value="ECO:0007669"/>
    <property type="project" value="Ensembl"/>
</dbReference>
<dbReference type="PANTHER" id="PTHR23235">
    <property type="entry name" value="KRUEPPEL-LIKE TRANSCRIPTION FACTOR"/>
    <property type="match status" value="1"/>
</dbReference>
<feature type="compositionally biased region" description="Low complexity" evidence="18">
    <location>
        <begin position="322"/>
        <end position="354"/>
    </location>
</feature>
<dbReference type="GO" id="GO:0009749">
    <property type="term" value="P:response to glucose"/>
    <property type="evidence" value="ECO:0007669"/>
    <property type="project" value="Ensembl"/>
</dbReference>
<dbReference type="GO" id="GO:0005654">
    <property type="term" value="C:nucleoplasm"/>
    <property type="evidence" value="ECO:0007669"/>
    <property type="project" value="Ensembl"/>
</dbReference>
<proteinExistence type="inferred from homology"/>
<gene>
    <name evidence="20" type="primary">EGR1</name>
</gene>
<comment type="subunit">
    <text evidence="15">Interacts with SNAI1 and SP1 upon 12-O-tetradecanoylphorbol-13-acetate (TPA) induction.</text>
</comment>
<evidence type="ECO:0000256" key="15">
    <source>
        <dbReference type="ARBA" id="ARBA00062410"/>
    </source>
</evidence>
<feature type="region of interest" description="Disordered" evidence="18">
    <location>
        <begin position="615"/>
        <end position="644"/>
    </location>
</feature>
<dbReference type="Bgee" id="ENSOCUG00000008439">
    <property type="expression patterns" value="Expressed in ovary and 17 other cell types or tissues"/>
</dbReference>
<evidence type="ECO:0000256" key="11">
    <source>
        <dbReference type="ARBA" id="ARBA00023125"/>
    </source>
</evidence>